<dbReference type="AlphaFoldDB" id="E3MXQ5"/>
<name>E3MXQ5_CAERE</name>
<evidence type="ECO:0000313" key="3">
    <source>
        <dbReference type="Proteomes" id="UP000008281"/>
    </source>
</evidence>
<dbReference type="EMBL" id="DS268492">
    <property type="protein sequence ID" value="EFP11707.1"/>
    <property type="molecule type" value="Genomic_DNA"/>
</dbReference>
<protein>
    <submittedName>
        <fullName evidence="2">Uncharacterized protein</fullName>
    </submittedName>
</protein>
<proteinExistence type="predicted"/>
<dbReference type="Proteomes" id="UP000008281">
    <property type="component" value="Unassembled WGS sequence"/>
</dbReference>
<keyword evidence="3" id="KW-1185">Reference proteome</keyword>
<accession>E3MXQ5</accession>
<sequence>MLRTETGYFLDSLRSVTSRKSVKEGSSFIFKLVPLKRIVPSSLHIVMGLAQTYGFNIIKQLADSQDAAEPTPLPKSSQKLKREGKEELEKSKKLVKDCDLHITSMECVKKSYQNIILKTIDDSGLEERECASKMCVYRDSAMDTASFKIATR</sequence>
<feature type="region of interest" description="Disordered" evidence="1">
    <location>
        <begin position="65"/>
        <end position="91"/>
    </location>
</feature>
<gene>
    <name evidence="2" type="ORF">CRE_27777</name>
</gene>
<reference evidence="2" key="1">
    <citation type="submission" date="2007-07" db="EMBL/GenBank/DDBJ databases">
        <title>PCAP assembly of the Caenorhabditis remanei genome.</title>
        <authorList>
            <consortium name="The Caenorhabditis remanei Sequencing Consortium"/>
            <person name="Wilson R.K."/>
        </authorList>
    </citation>
    <scope>NUCLEOTIDE SEQUENCE [LARGE SCALE GENOMIC DNA]</scope>
    <source>
        <strain evidence="2">PB4641</strain>
    </source>
</reference>
<evidence type="ECO:0000256" key="1">
    <source>
        <dbReference type="SAM" id="MobiDB-lite"/>
    </source>
</evidence>
<organism evidence="3">
    <name type="scientific">Caenorhabditis remanei</name>
    <name type="common">Caenorhabditis vulgaris</name>
    <dbReference type="NCBI Taxonomy" id="31234"/>
    <lineage>
        <taxon>Eukaryota</taxon>
        <taxon>Metazoa</taxon>
        <taxon>Ecdysozoa</taxon>
        <taxon>Nematoda</taxon>
        <taxon>Chromadorea</taxon>
        <taxon>Rhabditida</taxon>
        <taxon>Rhabditina</taxon>
        <taxon>Rhabditomorpha</taxon>
        <taxon>Rhabditoidea</taxon>
        <taxon>Rhabditidae</taxon>
        <taxon>Peloderinae</taxon>
        <taxon>Caenorhabditis</taxon>
    </lineage>
</organism>
<feature type="compositionally biased region" description="Basic and acidic residues" evidence="1">
    <location>
        <begin position="80"/>
        <end position="91"/>
    </location>
</feature>
<dbReference type="HOGENOM" id="CLU_1724041_0_0_1"/>
<dbReference type="InParanoid" id="E3MXQ5"/>
<dbReference type="eggNOG" id="ENOG502S98V">
    <property type="taxonomic scope" value="Eukaryota"/>
</dbReference>
<evidence type="ECO:0000313" key="2">
    <source>
        <dbReference type="EMBL" id="EFP11707.1"/>
    </source>
</evidence>